<feature type="chain" id="PRO_5004735876" evidence="1">
    <location>
        <begin position="24"/>
        <end position="80"/>
    </location>
</feature>
<accession>V5HGG0</accession>
<protein>
    <submittedName>
        <fullName evidence="2">Putative salivary secreted peptide</fullName>
    </submittedName>
</protein>
<organism evidence="2">
    <name type="scientific">Ixodes ricinus</name>
    <name type="common">Common tick</name>
    <name type="synonym">Acarus ricinus</name>
    <dbReference type="NCBI Taxonomy" id="34613"/>
    <lineage>
        <taxon>Eukaryota</taxon>
        <taxon>Metazoa</taxon>
        <taxon>Ecdysozoa</taxon>
        <taxon>Arthropoda</taxon>
        <taxon>Chelicerata</taxon>
        <taxon>Arachnida</taxon>
        <taxon>Acari</taxon>
        <taxon>Parasitiformes</taxon>
        <taxon>Ixodida</taxon>
        <taxon>Ixodoidea</taxon>
        <taxon>Ixodidae</taxon>
        <taxon>Ixodinae</taxon>
        <taxon>Ixodes</taxon>
    </lineage>
</organism>
<evidence type="ECO:0000313" key="2">
    <source>
        <dbReference type="EMBL" id="JAB82725.1"/>
    </source>
</evidence>
<sequence>MNAFIAALVSCLLLTTLVITASSQPTENTGVSEADPNADGEPCPDGNCAPGFCCLDRVSGGDMVTRSCQPCPEAAAEEKN</sequence>
<proteinExistence type="evidence at transcript level"/>
<dbReference type="EMBL" id="GANP01001743">
    <property type="protein sequence ID" value="JAB82725.1"/>
    <property type="molecule type" value="mRNA"/>
</dbReference>
<keyword evidence="1" id="KW-0732">Signal</keyword>
<evidence type="ECO:0000256" key="1">
    <source>
        <dbReference type="SAM" id="SignalP"/>
    </source>
</evidence>
<reference evidence="2" key="1">
    <citation type="journal article" date="2015" name="Sci. Rep.">
        <title>Tissue- and time-dependent transcription in Ixodes ricinus salivary glands and midguts when blood feeding on the vertebrate host.</title>
        <authorList>
            <person name="Kotsyfakis M."/>
            <person name="Schwarz A."/>
            <person name="Erhart J."/>
            <person name="Ribeiro J.M."/>
        </authorList>
    </citation>
    <scope>NUCLEOTIDE SEQUENCE</scope>
    <source>
        <tissue evidence="2">Salivary gland and midgut</tissue>
    </source>
</reference>
<feature type="signal peptide" evidence="1">
    <location>
        <begin position="1"/>
        <end position="23"/>
    </location>
</feature>
<dbReference type="AlphaFoldDB" id="V5HGG0"/>
<name>V5HGG0_IXORI</name>